<feature type="domain" description="SHSP" evidence="3">
    <location>
        <begin position="42"/>
        <end position="155"/>
    </location>
</feature>
<dbReference type="Gene3D" id="2.60.40.790">
    <property type="match status" value="1"/>
</dbReference>
<evidence type="ECO:0000256" key="1">
    <source>
        <dbReference type="PROSITE-ProRule" id="PRU00285"/>
    </source>
</evidence>
<accession>A0A0R1S6C7</accession>
<organism evidence="4 5">
    <name type="scientific">Lentilactobacillus diolivorans DSM 14421</name>
    <dbReference type="NCBI Taxonomy" id="1423739"/>
    <lineage>
        <taxon>Bacteria</taxon>
        <taxon>Bacillati</taxon>
        <taxon>Bacillota</taxon>
        <taxon>Bacilli</taxon>
        <taxon>Lactobacillales</taxon>
        <taxon>Lactobacillaceae</taxon>
        <taxon>Lentilactobacillus</taxon>
    </lineage>
</organism>
<comment type="caution">
    <text evidence="4">The sequence shown here is derived from an EMBL/GenBank/DDBJ whole genome shotgun (WGS) entry which is preliminary data.</text>
</comment>
<dbReference type="Proteomes" id="UP000052013">
    <property type="component" value="Unassembled WGS sequence"/>
</dbReference>
<dbReference type="InterPro" id="IPR008978">
    <property type="entry name" value="HSP20-like_chaperone"/>
</dbReference>
<dbReference type="PROSITE" id="PS01031">
    <property type="entry name" value="SHSP"/>
    <property type="match status" value="1"/>
</dbReference>
<dbReference type="AlphaFoldDB" id="A0A0R1S6C7"/>
<evidence type="ECO:0000256" key="2">
    <source>
        <dbReference type="RuleBase" id="RU003616"/>
    </source>
</evidence>
<evidence type="ECO:0000313" key="4">
    <source>
        <dbReference type="EMBL" id="KRL64838.1"/>
    </source>
</evidence>
<proteinExistence type="inferred from homology"/>
<dbReference type="CDD" id="cd06471">
    <property type="entry name" value="ACD_LpsHSP_like"/>
    <property type="match status" value="1"/>
</dbReference>
<dbReference type="STRING" id="1423739.FC85_GL000622"/>
<comment type="similarity">
    <text evidence="1 2">Belongs to the small heat shock protein (HSP20) family.</text>
</comment>
<evidence type="ECO:0000313" key="5">
    <source>
        <dbReference type="Proteomes" id="UP000052013"/>
    </source>
</evidence>
<dbReference type="InterPro" id="IPR031107">
    <property type="entry name" value="Small_HSP"/>
</dbReference>
<dbReference type="Pfam" id="PF00011">
    <property type="entry name" value="HSP20"/>
    <property type="match status" value="1"/>
</dbReference>
<gene>
    <name evidence="4" type="ORF">FC85_GL000622</name>
</gene>
<evidence type="ECO:0000259" key="3">
    <source>
        <dbReference type="PROSITE" id="PS01031"/>
    </source>
</evidence>
<dbReference type="EMBL" id="AZEY01000079">
    <property type="protein sequence ID" value="KRL64838.1"/>
    <property type="molecule type" value="Genomic_DNA"/>
</dbReference>
<reference evidence="4 5" key="1">
    <citation type="journal article" date="2015" name="Genome Announc.">
        <title>Expanding the biotechnology potential of lactobacilli through comparative genomics of 213 strains and associated genera.</title>
        <authorList>
            <person name="Sun Z."/>
            <person name="Harris H.M."/>
            <person name="McCann A."/>
            <person name="Guo C."/>
            <person name="Argimon S."/>
            <person name="Zhang W."/>
            <person name="Yang X."/>
            <person name="Jeffery I.B."/>
            <person name="Cooney J.C."/>
            <person name="Kagawa T.F."/>
            <person name="Liu W."/>
            <person name="Song Y."/>
            <person name="Salvetti E."/>
            <person name="Wrobel A."/>
            <person name="Rasinkangas P."/>
            <person name="Parkhill J."/>
            <person name="Rea M.C."/>
            <person name="O'Sullivan O."/>
            <person name="Ritari J."/>
            <person name="Douillard F.P."/>
            <person name="Paul Ross R."/>
            <person name="Yang R."/>
            <person name="Briner A.E."/>
            <person name="Felis G.E."/>
            <person name="de Vos W.M."/>
            <person name="Barrangou R."/>
            <person name="Klaenhammer T.R."/>
            <person name="Caufield P.W."/>
            <person name="Cui Y."/>
            <person name="Zhang H."/>
            <person name="O'Toole P.W."/>
        </authorList>
    </citation>
    <scope>NUCLEOTIDE SEQUENCE [LARGE SCALE GENOMIC DNA]</scope>
    <source>
        <strain evidence="4 5">DSM 14421</strain>
    </source>
</reference>
<dbReference type="SUPFAM" id="SSF49764">
    <property type="entry name" value="HSP20-like chaperones"/>
    <property type="match status" value="1"/>
</dbReference>
<dbReference type="InterPro" id="IPR002068">
    <property type="entry name" value="A-crystallin/Hsp20_dom"/>
</dbReference>
<dbReference type="PATRIC" id="fig|1423739.3.peg.652"/>
<dbReference type="PANTHER" id="PTHR11527">
    <property type="entry name" value="HEAT-SHOCK PROTEIN 20 FAMILY MEMBER"/>
    <property type="match status" value="1"/>
</dbReference>
<sequence length="155" mass="17562">MLIQTTKEIVIMANELMNRFALDPFFDGMTRRMFNPTDWDNDYMGQNNLKTDIHETDKNYILKVDVPGIDKKNIHLAYKNGDLAINISQDQSTEKKDEKGRVIASERSHGIMSRSYELPGIDRDHITAEITDGVLSITCPKVAESEDGGSNIEIQ</sequence>
<protein>
    <submittedName>
        <fullName evidence="4">Spore protein SP21 domain protein</fullName>
    </submittedName>
</protein>
<name>A0A0R1S6C7_9LACO</name>